<proteinExistence type="predicted"/>
<dbReference type="EMBL" id="JAPZBT010000006">
    <property type="protein sequence ID" value="KAJ5355832.1"/>
    <property type="molecule type" value="Genomic_DNA"/>
</dbReference>
<keyword evidence="1" id="KW-0472">Membrane</keyword>
<dbReference type="OrthoDB" id="5242705at2759"/>
<feature type="transmembrane region" description="Helical" evidence="1">
    <location>
        <begin position="106"/>
        <end position="128"/>
    </location>
</feature>
<gene>
    <name evidence="2" type="ORF">N7517_010441</name>
</gene>
<name>A0A9W9R8U4_9EURO</name>
<keyword evidence="3" id="KW-1185">Reference proteome</keyword>
<dbReference type="PANTHER" id="PTHR35394">
    <property type="entry name" value="DUF3176 DOMAIN-CONTAINING PROTEIN"/>
    <property type="match status" value="1"/>
</dbReference>
<dbReference type="Proteomes" id="UP001147752">
    <property type="component" value="Unassembled WGS sequence"/>
</dbReference>
<feature type="transmembrane region" description="Helical" evidence="1">
    <location>
        <begin position="534"/>
        <end position="556"/>
    </location>
</feature>
<protein>
    <submittedName>
        <fullName evidence="2">Uncharacterized protein</fullName>
    </submittedName>
</protein>
<evidence type="ECO:0000313" key="3">
    <source>
        <dbReference type="Proteomes" id="UP001147752"/>
    </source>
</evidence>
<dbReference type="RefSeq" id="XP_056573979.1">
    <property type="nucleotide sequence ID" value="XM_056728164.1"/>
</dbReference>
<reference evidence="2" key="1">
    <citation type="submission" date="2022-12" db="EMBL/GenBank/DDBJ databases">
        <authorList>
            <person name="Petersen C."/>
        </authorList>
    </citation>
    <scope>NUCLEOTIDE SEQUENCE</scope>
    <source>
        <strain evidence="2">IBT 3081</strain>
    </source>
</reference>
<keyword evidence="1" id="KW-0812">Transmembrane</keyword>
<feature type="transmembrane region" description="Helical" evidence="1">
    <location>
        <begin position="168"/>
        <end position="185"/>
    </location>
</feature>
<reference evidence="2" key="2">
    <citation type="journal article" date="2023" name="IMA Fungus">
        <title>Comparative genomic study of the Penicillium genus elucidates a diverse pangenome and 15 lateral gene transfer events.</title>
        <authorList>
            <person name="Petersen C."/>
            <person name="Sorensen T."/>
            <person name="Nielsen M.R."/>
            <person name="Sondergaard T.E."/>
            <person name="Sorensen J.L."/>
            <person name="Fitzpatrick D.A."/>
            <person name="Frisvad J.C."/>
            <person name="Nielsen K.L."/>
        </authorList>
    </citation>
    <scope>NUCLEOTIDE SEQUENCE</scope>
    <source>
        <strain evidence="2">IBT 3081</strain>
    </source>
</reference>
<dbReference type="AlphaFoldDB" id="A0A9W9R8U4"/>
<dbReference type="InterPro" id="IPR021514">
    <property type="entry name" value="DUF3176"/>
</dbReference>
<keyword evidence="1" id="KW-1133">Transmembrane helix</keyword>
<feature type="transmembrane region" description="Helical" evidence="1">
    <location>
        <begin position="64"/>
        <end position="86"/>
    </location>
</feature>
<comment type="caution">
    <text evidence="2">The sequence shown here is derived from an EMBL/GenBank/DDBJ whole genome shotgun (WGS) entry which is preliminary data.</text>
</comment>
<organism evidence="2 3">
    <name type="scientific">Penicillium concentricum</name>
    <dbReference type="NCBI Taxonomy" id="293559"/>
    <lineage>
        <taxon>Eukaryota</taxon>
        <taxon>Fungi</taxon>
        <taxon>Dikarya</taxon>
        <taxon>Ascomycota</taxon>
        <taxon>Pezizomycotina</taxon>
        <taxon>Eurotiomycetes</taxon>
        <taxon>Eurotiomycetidae</taxon>
        <taxon>Eurotiales</taxon>
        <taxon>Aspergillaceae</taxon>
        <taxon>Penicillium</taxon>
    </lineage>
</organism>
<dbReference type="PANTHER" id="PTHR35394:SF5">
    <property type="entry name" value="DUF3176 DOMAIN-CONTAINING PROTEIN"/>
    <property type="match status" value="1"/>
</dbReference>
<sequence>MRSNERTERVGVLHTVSLLPFTSSQGHTDNKRVQTPLEHELENDTIAHRQKHQNVSIWMLFSKVFIWEILAMILSTVLLLAIVMVLDNYNHRPQPTWKYVSLNSVISWLGTIAKACVLFSISEALGQLKWVWFTQKRRPMSDLRTFDSASRGIYGSAELIWNLRARHFAVLGCLAVILALGFDPFTQNLIEYYPKLVADSTQTAIVSISSTYDALGPPRDASNYIEPGMKANIYNAVFNSDSSKPWSIPRFSCTSGNCTWDPAATMAMGASCANITEKLDSRCSIITDDSTGSGYKGFNNCSSHLPGGDRSMGGTLAVNYILNSSIGTLITIGSIGRFVYKDTIINPVQIIANDPDDRTKWQAFECALRPIVRSFRAKVIEGEYQEETLGIWQDAKFSSESMLRGHYRLQPPWGPDMGMEHNKTFIISQEAIDTIQGFFPPLFTGRMENNGFGQVIKPNTNTIHASGDVIQAISSQASNITGCTVQSAEKLRCAVENVAAAMSKSFRDTALSTQENSNITGKAMTSKTYVSIHWQWIALPILVWFLGLLTLVGVIWKTRKISAPTWKNDVMPLLSICENGHENGYENAKTEEKVSGAEKMNIGRDEYSAV</sequence>
<dbReference type="GeneID" id="81467347"/>
<accession>A0A9W9R8U4</accession>
<evidence type="ECO:0000313" key="2">
    <source>
        <dbReference type="EMBL" id="KAJ5355832.1"/>
    </source>
</evidence>
<dbReference type="Pfam" id="PF11374">
    <property type="entry name" value="DUF3176"/>
    <property type="match status" value="1"/>
</dbReference>
<evidence type="ECO:0000256" key="1">
    <source>
        <dbReference type="SAM" id="Phobius"/>
    </source>
</evidence>